<sequence>MTDQITVWAVEDDGDDALLLQSAIHDAGVQVNFTSFPESRQFLDFIQLHNTVAPTLLLMDTRLPGYSGMECLQQIRLLPKFSDTQIVMMSTFIKEDTVHDLYQKGAQGYFTKPDSYQHLVHIMKEITASYRMA</sequence>
<dbReference type="InterPro" id="IPR011006">
    <property type="entry name" value="CheY-like_superfamily"/>
</dbReference>
<organism evidence="3 4">
    <name type="scientific">Filimonas zeae</name>
    <dbReference type="NCBI Taxonomy" id="1737353"/>
    <lineage>
        <taxon>Bacteria</taxon>
        <taxon>Pseudomonadati</taxon>
        <taxon>Bacteroidota</taxon>
        <taxon>Chitinophagia</taxon>
        <taxon>Chitinophagales</taxon>
        <taxon>Chitinophagaceae</taxon>
        <taxon>Filimonas</taxon>
    </lineage>
</organism>
<evidence type="ECO:0000313" key="3">
    <source>
        <dbReference type="EMBL" id="GGH59464.1"/>
    </source>
</evidence>
<keyword evidence="4" id="KW-1185">Reference proteome</keyword>
<reference evidence="3" key="1">
    <citation type="journal article" date="2014" name="Int. J. Syst. Evol. Microbiol.">
        <title>Complete genome sequence of Corynebacterium casei LMG S-19264T (=DSM 44701T), isolated from a smear-ripened cheese.</title>
        <authorList>
            <consortium name="US DOE Joint Genome Institute (JGI-PGF)"/>
            <person name="Walter F."/>
            <person name="Albersmeier A."/>
            <person name="Kalinowski J."/>
            <person name="Ruckert C."/>
        </authorList>
    </citation>
    <scope>NUCLEOTIDE SEQUENCE</scope>
    <source>
        <strain evidence="3">CGMCC 1.15290</strain>
    </source>
</reference>
<accession>A0A917INC5</accession>
<dbReference type="PANTHER" id="PTHR44520:SF2">
    <property type="entry name" value="RESPONSE REGULATOR RCP1"/>
    <property type="match status" value="1"/>
</dbReference>
<dbReference type="Gene3D" id="3.40.50.2300">
    <property type="match status" value="1"/>
</dbReference>
<dbReference type="Pfam" id="PF00072">
    <property type="entry name" value="Response_reg"/>
    <property type="match status" value="1"/>
</dbReference>
<dbReference type="PANTHER" id="PTHR44520">
    <property type="entry name" value="RESPONSE REGULATOR RCP1-RELATED"/>
    <property type="match status" value="1"/>
</dbReference>
<reference evidence="3" key="2">
    <citation type="submission" date="2020-09" db="EMBL/GenBank/DDBJ databases">
        <authorList>
            <person name="Sun Q."/>
            <person name="Zhou Y."/>
        </authorList>
    </citation>
    <scope>NUCLEOTIDE SEQUENCE</scope>
    <source>
        <strain evidence="3">CGMCC 1.15290</strain>
    </source>
</reference>
<feature type="domain" description="Response regulatory" evidence="2">
    <location>
        <begin position="6"/>
        <end position="127"/>
    </location>
</feature>
<gene>
    <name evidence="3" type="ORF">GCM10011379_06260</name>
</gene>
<dbReference type="SUPFAM" id="SSF52172">
    <property type="entry name" value="CheY-like"/>
    <property type="match status" value="1"/>
</dbReference>
<evidence type="ECO:0000259" key="2">
    <source>
        <dbReference type="PROSITE" id="PS50110"/>
    </source>
</evidence>
<dbReference type="PROSITE" id="PS50110">
    <property type="entry name" value="RESPONSE_REGULATORY"/>
    <property type="match status" value="1"/>
</dbReference>
<dbReference type="EMBL" id="BMIB01000001">
    <property type="protein sequence ID" value="GGH59464.1"/>
    <property type="molecule type" value="Genomic_DNA"/>
</dbReference>
<feature type="modified residue" description="4-aspartylphosphate" evidence="1">
    <location>
        <position position="60"/>
    </location>
</feature>
<dbReference type="InterPro" id="IPR001789">
    <property type="entry name" value="Sig_transdc_resp-reg_receiver"/>
</dbReference>
<proteinExistence type="predicted"/>
<dbReference type="AlphaFoldDB" id="A0A917INC5"/>
<comment type="caution">
    <text evidence="3">The sequence shown here is derived from an EMBL/GenBank/DDBJ whole genome shotgun (WGS) entry which is preliminary data.</text>
</comment>
<dbReference type="InterPro" id="IPR052893">
    <property type="entry name" value="TCS_response_regulator"/>
</dbReference>
<dbReference type="GO" id="GO:0000160">
    <property type="term" value="P:phosphorelay signal transduction system"/>
    <property type="evidence" value="ECO:0007669"/>
    <property type="project" value="InterPro"/>
</dbReference>
<dbReference type="Proteomes" id="UP000627292">
    <property type="component" value="Unassembled WGS sequence"/>
</dbReference>
<dbReference type="RefSeq" id="WP_188950516.1">
    <property type="nucleotide sequence ID" value="NZ_BMIB01000001.1"/>
</dbReference>
<evidence type="ECO:0000256" key="1">
    <source>
        <dbReference type="PROSITE-ProRule" id="PRU00169"/>
    </source>
</evidence>
<keyword evidence="1" id="KW-0597">Phosphoprotein</keyword>
<evidence type="ECO:0000313" key="4">
    <source>
        <dbReference type="Proteomes" id="UP000627292"/>
    </source>
</evidence>
<dbReference type="SMART" id="SM00448">
    <property type="entry name" value="REC"/>
    <property type="match status" value="1"/>
</dbReference>
<protein>
    <recommendedName>
        <fullName evidence="2">Response regulatory domain-containing protein</fullName>
    </recommendedName>
</protein>
<name>A0A917INC5_9BACT</name>